<dbReference type="PANTHER" id="PTHR12599">
    <property type="entry name" value="PTERIN-4-ALPHA-CARBINOLAMINE DEHYDRATASE"/>
    <property type="match status" value="1"/>
</dbReference>
<keyword evidence="8" id="KW-1185">Reference proteome</keyword>
<evidence type="ECO:0000313" key="7">
    <source>
        <dbReference type="EMBL" id="EFR00366.1"/>
    </source>
</evidence>
<evidence type="ECO:0000256" key="4">
    <source>
        <dbReference type="ARBA" id="ARBA00023239"/>
    </source>
</evidence>
<dbReference type="OMA" id="TSCILVR"/>
<accession>E4UN64</accession>
<comment type="similarity">
    <text evidence="2">Belongs to the pterin-4-alpha-carbinolamine dehydratase family.</text>
</comment>
<keyword evidence="4" id="KW-0456">Lyase</keyword>
<dbReference type="HOGENOM" id="CLU_891301_0_0_1"/>
<dbReference type="GO" id="GO:0006729">
    <property type="term" value="P:tetrahydrobiopterin biosynthetic process"/>
    <property type="evidence" value="ECO:0007669"/>
    <property type="project" value="InterPro"/>
</dbReference>
<dbReference type="InParanoid" id="E4UN64"/>
<organism evidence="8">
    <name type="scientific">Arthroderma gypseum (strain ATCC MYA-4604 / CBS 118893)</name>
    <name type="common">Microsporum gypseum</name>
    <dbReference type="NCBI Taxonomy" id="535722"/>
    <lineage>
        <taxon>Eukaryota</taxon>
        <taxon>Fungi</taxon>
        <taxon>Dikarya</taxon>
        <taxon>Ascomycota</taxon>
        <taxon>Pezizomycotina</taxon>
        <taxon>Eurotiomycetes</taxon>
        <taxon>Eurotiomycetidae</taxon>
        <taxon>Onygenales</taxon>
        <taxon>Arthrodermataceae</taxon>
        <taxon>Nannizzia</taxon>
    </lineage>
</organism>
<dbReference type="CDD" id="cd00488">
    <property type="entry name" value="PCD_DCoH"/>
    <property type="match status" value="1"/>
</dbReference>
<dbReference type="Proteomes" id="UP000002669">
    <property type="component" value="Unassembled WGS sequence"/>
</dbReference>
<dbReference type="Pfam" id="PF01329">
    <property type="entry name" value="Pterin_4a"/>
    <property type="match status" value="1"/>
</dbReference>
<gene>
    <name evidence="7" type="ORF">MGYG_03368</name>
</gene>
<sequence>MASILRIIEVATPSVDSLMVPFCSASSSPKIMQDTVHALTHEVIAAAKAFDSTLTHATMVPVLRGALPMFVAAQPLLSSTSCILVRCSKVKGSQKVAIEWLGRKPFPQEDGDGKVVILDTIIATGDTVLQLCEEIWNMSGRTKESSVVVMCCYAAPKALELISMHPVVDYIVVAKKSQGCDTAGYLIPYTHGDIGDKMYGKASRKRAEAVIADGQDVQRVSTGVKELLRENGGLWDLTPDATGIERNIKFPTFKKAWAFMERVASAAAAHRHHPEWTNVYNTVHIRWTTHQPNGLTDLDVKMANLCDGYTDI</sequence>
<dbReference type="EMBL" id="DS989823">
    <property type="protein sequence ID" value="EFR00366.1"/>
    <property type="molecule type" value="Genomic_DNA"/>
</dbReference>
<name>E4UN64_ARTGP</name>
<dbReference type="AlphaFoldDB" id="E4UN64"/>
<dbReference type="GeneID" id="10031159"/>
<dbReference type="Gene3D" id="3.40.50.2020">
    <property type="match status" value="1"/>
</dbReference>
<feature type="domain" description="Phosphoribosyltransferase" evidence="6">
    <location>
        <begin position="55"/>
        <end position="200"/>
    </location>
</feature>
<dbReference type="SUPFAM" id="SSF53271">
    <property type="entry name" value="PRTase-like"/>
    <property type="match status" value="1"/>
</dbReference>
<dbReference type="CDD" id="cd06223">
    <property type="entry name" value="PRTases_typeI"/>
    <property type="match status" value="1"/>
</dbReference>
<reference evidence="8" key="1">
    <citation type="journal article" date="2012" name="MBio">
        <title>Comparative genome analysis of Trichophyton rubrum and related dermatophytes reveals candidate genes involved in infection.</title>
        <authorList>
            <person name="Martinez D.A."/>
            <person name="Oliver B.G."/>
            <person name="Graeser Y."/>
            <person name="Goldberg J.M."/>
            <person name="Li W."/>
            <person name="Martinez-Rossi N.M."/>
            <person name="Monod M."/>
            <person name="Shelest E."/>
            <person name="Barton R.C."/>
            <person name="Birch E."/>
            <person name="Brakhage A.A."/>
            <person name="Chen Z."/>
            <person name="Gurr S.J."/>
            <person name="Heiman D."/>
            <person name="Heitman J."/>
            <person name="Kosti I."/>
            <person name="Rossi A."/>
            <person name="Saif S."/>
            <person name="Samalova M."/>
            <person name="Saunders C.W."/>
            <person name="Shea T."/>
            <person name="Summerbell R.C."/>
            <person name="Xu J."/>
            <person name="Young S."/>
            <person name="Zeng Q."/>
            <person name="Birren B.W."/>
            <person name="Cuomo C.A."/>
            <person name="White T.C."/>
        </authorList>
    </citation>
    <scope>NUCLEOTIDE SEQUENCE [LARGE SCALE GENOMIC DNA]</scope>
    <source>
        <strain evidence="8">ATCC MYA-4604 / CBS 118893</strain>
    </source>
</reference>
<dbReference type="InterPro" id="IPR036428">
    <property type="entry name" value="PCD_sf"/>
</dbReference>
<dbReference type="SUPFAM" id="SSF55248">
    <property type="entry name" value="PCD-like"/>
    <property type="match status" value="1"/>
</dbReference>
<dbReference type="InterPro" id="IPR029057">
    <property type="entry name" value="PRTase-like"/>
</dbReference>
<dbReference type="InterPro" id="IPR001533">
    <property type="entry name" value="Pterin_deHydtase"/>
</dbReference>
<dbReference type="STRING" id="535722.E4UN64"/>
<evidence type="ECO:0000313" key="8">
    <source>
        <dbReference type="Proteomes" id="UP000002669"/>
    </source>
</evidence>
<dbReference type="RefSeq" id="XP_003175848.1">
    <property type="nucleotide sequence ID" value="XM_003175800.1"/>
</dbReference>
<dbReference type="OrthoDB" id="277398at2759"/>
<evidence type="ECO:0000256" key="5">
    <source>
        <dbReference type="ARBA" id="ARBA00030497"/>
    </source>
</evidence>
<proteinExistence type="inferred from homology"/>
<evidence type="ECO:0000256" key="3">
    <source>
        <dbReference type="ARBA" id="ARBA00013252"/>
    </source>
</evidence>
<dbReference type="eggNOG" id="KOG4073">
    <property type="taxonomic scope" value="Eukaryota"/>
</dbReference>
<dbReference type="PANTHER" id="PTHR12599:SF0">
    <property type="entry name" value="PTERIN-4-ALPHA-CARBINOLAMINE DEHYDRATASE"/>
    <property type="match status" value="1"/>
</dbReference>
<dbReference type="Pfam" id="PF14681">
    <property type="entry name" value="UPRTase"/>
    <property type="match status" value="1"/>
</dbReference>
<dbReference type="EC" id="4.2.1.96" evidence="3"/>
<evidence type="ECO:0000256" key="1">
    <source>
        <dbReference type="ARBA" id="ARBA00001554"/>
    </source>
</evidence>
<dbReference type="Gene3D" id="3.30.1360.20">
    <property type="entry name" value="Transcriptional coactivator/pterin dehydratase"/>
    <property type="match status" value="1"/>
</dbReference>
<protein>
    <recommendedName>
        <fullName evidence="3">4a-hydroxytetrahydrobiopterin dehydratase</fullName>
        <ecNumber evidence="3">4.2.1.96</ecNumber>
    </recommendedName>
    <alternativeName>
        <fullName evidence="5">4-alpha-hydroxy-tetrahydropterin dehydratase</fullName>
    </alternativeName>
</protein>
<evidence type="ECO:0000256" key="2">
    <source>
        <dbReference type="ARBA" id="ARBA00006472"/>
    </source>
</evidence>
<evidence type="ECO:0000259" key="6">
    <source>
        <dbReference type="Pfam" id="PF14681"/>
    </source>
</evidence>
<comment type="catalytic activity">
    <reaction evidence="1">
        <text>(4aS,6R)-4a-hydroxy-L-erythro-5,6,7,8-tetrahydrobiopterin = (6R)-L-erythro-6,7-dihydrobiopterin + H2O</text>
        <dbReference type="Rhea" id="RHEA:11920"/>
        <dbReference type="ChEBI" id="CHEBI:15377"/>
        <dbReference type="ChEBI" id="CHEBI:15642"/>
        <dbReference type="ChEBI" id="CHEBI:43120"/>
        <dbReference type="EC" id="4.2.1.96"/>
    </reaction>
</comment>
<dbReference type="GO" id="GO:0008124">
    <property type="term" value="F:4-alpha-hydroxytetrahydrobiopterin dehydratase activity"/>
    <property type="evidence" value="ECO:0007669"/>
    <property type="project" value="UniProtKB-EC"/>
</dbReference>
<dbReference type="VEuPathDB" id="FungiDB:MGYG_03368"/>
<dbReference type="InterPro" id="IPR000836">
    <property type="entry name" value="PRTase_dom"/>
</dbReference>